<protein>
    <submittedName>
        <fullName evidence="4">Thioredoxin reductase</fullName>
    </submittedName>
</protein>
<dbReference type="VEuPathDB" id="MicrosporidiaDB:Eint_010560"/>
<dbReference type="Proteomes" id="UP000002313">
    <property type="component" value="Chromosome I"/>
</dbReference>
<dbReference type="InterPro" id="IPR036188">
    <property type="entry name" value="FAD/NAD-bd_sf"/>
</dbReference>
<sequence>MRSVIIIGQGPGTYMCGIYIHTANLSPLILKVPGEEEMDFSGAENVVGVKDVQEPKEFISLVESQARNMGIEVLEEEVVEILREDDYFAIKTNAGLHKTRSLVIDSRALEGRYRPLLGNRGVFYVNDKVPYREAIILAGAGCKISFDVKEFINSIK</sequence>
<evidence type="ECO:0000256" key="3">
    <source>
        <dbReference type="ARBA" id="ARBA00023002"/>
    </source>
</evidence>
<dbReference type="InterPro" id="IPR050097">
    <property type="entry name" value="Ferredoxin-NADP_redctase_2"/>
</dbReference>
<dbReference type="GeneID" id="9698645"/>
<dbReference type="RefSeq" id="XP_003072279.1">
    <property type="nucleotide sequence ID" value="XM_003072233.1"/>
</dbReference>
<dbReference type="Gene3D" id="3.50.50.60">
    <property type="entry name" value="FAD/NAD(P)-binding domain"/>
    <property type="match status" value="1"/>
</dbReference>
<dbReference type="SUPFAM" id="SSF51905">
    <property type="entry name" value="FAD/NAD(P)-binding domain"/>
    <property type="match status" value="1"/>
</dbReference>
<dbReference type="OrthoDB" id="2190163at2759"/>
<evidence type="ECO:0000313" key="5">
    <source>
        <dbReference type="Proteomes" id="UP000002313"/>
    </source>
</evidence>
<keyword evidence="3" id="KW-0560">Oxidoreductase</keyword>
<reference evidence="4 5" key="1">
    <citation type="journal article" date="2010" name="Nat. Commun.">
        <title>The complete sequence of the smallest known nuclear genome from the microsporidian Encephalitozoon intestinalis.</title>
        <authorList>
            <person name="Corradi N."/>
            <person name="Pombert J.-F."/>
            <person name="Farinelli L."/>
            <person name="Didier E.S."/>
            <person name="Keeling P.J."/>
        </authorList>
    </citation>
    <scope>NUCLEOTIDE SEQUENCE [LARGE SCALE GENOMIC DNA]</scope>
    <source>
        <strain evidence="4 5">ATCC 50506</strain>
    </source>
</reference>
<keyword evidence="5" id="KW-1185">Reference proteome</keyword>
<reference evidence="4 5" key="2">
    <citation type="journal article" date="2012" name="Proc. Natl. Acad. Sci. U.S.A.">
        <title>Gain and loss of multiple functionally related, horizontally transferred genes in the reduced genomes of two microsporidian parasites.</title>
        <authorList>
            <person name="Pombert J.-F."/>
            <person name="Selman M."/>
            <person name="Burki F."/>
            <person name="Bardell F.T."/>
            <person name="Farinelli L."/>
            <person name="Solter L.F."/>
            <person name="Whitman D.W."/>
            <person name="Weiss L.M."/>
            <person name="Corradi N."/>
            <person name="Keeling P.J."/>
        </authorList>
    </citation>
    <scope>NUCLEOTIDE SEQUENCE [LARGE SCALE GENOMIC DNA]</scope>
    <source>
        <strain evidence="4 5">ATCC 50506</strain>
    </source>
</reference>
<comment type="similarity">
    <text evidence="1">Belongs to the class-II pyridine nucleotide-disulfide oxidoreductase family.</text>
</comment>
<evidence type="ECO:0000256" key="2">
    <source>
        <dbReference type="ARBA" id="ARBA00022630"/>
    </source>
</evidence>
<gene>
    <name evidence="4" type="ORF">Eint_010560</name>
</gene>
<organism evidence="4 5">
    <name type="scientific">Encephalitozoon intestinalis (strain ATCC 50506)</name>
    <name type="common">Microsporidian parasite</name>
    <name type="synonym">Septata intestinalis</name>
    <dbReference type="NCBI Taxonomy" id="876142"/>
    <lineage>
        <taxon>Eukaryota</taxon>
        <taxon>Fungi</taxon>
        <taxon>Fungi incertae sedis</taxon>
        <taxon>Microsporidia</taxon>
        <taxon>Unikaryonidae</taxon>
        <taxon>Encephalitozoon</taxon>
    </lineage>
</organism>
<dbReference type="KEGG" id="ein:Eint_010560"/>
<proteinExistence type="inferred from homology"/>
<evidence type="ECO:0000313" key="4">
    <source>
        <dbReference type="EMBL" id="ADM10919.1"/>
    </source>
</evidence>
<dbReference type="GO" id="GO:0016491">
    <property type="term" value="F:oxidoreductase activity"/>
    <property type="evidence" value="ECO:0007669"/>
    <property type="project" value="UniProtKB-KW"/>
</dbReference>
<keyword evidence="2" id="KW-0285">Flavoprotein</keyword>
<dbReference type="GO" id="GO:0097237">
    <property type="term" value="P:cellular response to toxic substance"/>
    <property type="evidence" value="ECO:0007669"/>
    <property type="project" value="UniProtKB-ARBA"/>
</dbReference>
<dbReference type="HOGENOM" id="CLU_130531_0_0_1"/>
<dbReference type="PANTHER" id="PTHR48105">
    <property type="entry name" value="THIOREDOXIN REDUCTASE 1-RELATED-RELATED"/>
    <property type="match status" value="1"/>
</dbReference>
<name>E0S5D4_ENCIT</name>
<accession>E0S5D4</accession>
<dbReference type="EMBL" id="CP001942">
    <property type="protein sequence ID" value="ADM10919.1"/>
    <property type="molecule type" value="Genomic_DNA"/>
</dbReference>
<dbReference type="AlphaFoldDB" id="E0S5D4"/>
<evidence type="ECO:0000256" key="1">
    <source>
        <dbReference type="ARBA" id="ARBA00009333"/>
    </source>
</evidence>